<feature type="transmembrane region" description="Helical" evidence="1">
    <location>
        <begin position="116"/>
        <end position="142"/>
    </location>
</feature>
<keyword evidence="1" id="KW-1133">Transmembrane helix</keyword>
<keyword evidence="3" id="KW-1185">Reference proteome</keyword>
<evidence type="ECO:0000313" key="2">
    <source>
        <dbReference type="EMBL" id="TQM96129.1"/>
    </source>
</evidence>
<protein>
    <submittedName>
        <fullName evidence="2">Uncharacterized protein</fullName>
    </submittedName>
</protein>
<keyword evidence="1" id="KW-0472">Membrane</keyword>
<feature type="transmembrane region" description="Helical" evidence="1">
    <location>
        <begin position="12"/>
        <end position="32"/>
    </location>
</feature>
<keyword evidence="1" id="KW-0812">Transmembrane</keyword>
<gene>
    <name evidence="2" type="ORF">FB476_0992</name>
</gene>
<sequence>MVMGLPLHPLAVHFAVAVGMVAPVAALVAVLLPRFRTWLGWGLPALAVLGAIVLRLTVSFGDMLEDSDPAYDTPAVDTHSDWGELAGNAGTVLAVAAVLLWLTTSPTARRRWTSRWPSWLTLLAQVATALAAIATLVLTVLAGHTGASAVWGG</sequence>
<dbReference type="Proteomes" id="UP000315133">
    <property type="component" value="Unassembled WGS sequence"/>
</dbReference>
<dbReference type="EMBL" id="VFPU01000001">
    <property type="protein sequence ID" value="TQM96129.1"/>
    <property type="molecule type" value="Genomic_DNA"/>
</dbReference>
<comment type="caution">
    <text evidence="2">The sequence shown here is derived from an EMBL/GenBank/DDBJ whole genome shotgun (WGS) entry which is preliminary data.</text>
</comment>
<name>A0A543KM16_9MICO</name>
<feature type="transmembrane region" description="Helical" evidence="1">
    <location>
        <begin position="39"/>
        <end position="58"/>
    </location>
</feature>
<proteinExistence type="predicted"/>
<dbReference type="AlphaFoldDB" id="A0A543KM16"/>
<feature type="transmembrane region" description="Helical" evidence="1">
    <location>
        <begin position="85"/>
        <end position="104"/>
    </location>
</feature>
<evidence type="ECO:0000256" key="1">
    <source>
        <dbReference type="SAM" id="Phobius"/>
    </source>
</evidence>
<accession>A0A543KM16</accession>
<evidence type="ECO:0000313" key="3">
    <source>
        <dbReference type="Proteomes" id="UP000315133"/>
    </source>
</evidence>
<organism evidence="2 3">
    <name type="scientific">Ornithinimicrobium humiphilum</name>
    <dbReference type="NCBI Taxonomy" id="125288"/>
    <lineage>
        <taxon>Bacteria</taxon>
        <taxon>Bacillati</taxon>
        <taxon>Actinomycetota</taxon>
        <taxon>Actinomycetes</taxon>
        <taxon>Micrococcales</taxon>
        <taxon>Ornithinimicrobiaceae</taxon>
        <taxon>Ornithinimicrobium</taxon>
    </lineage>
</organism>
<reference evidence="2 3" key="1">
    <citation type="submission" date="2019-06" db="EMBL/GenBank/DDBJ databases">
        <title>Sequencing the genomes of 1000 actinobacteria strains.</title>
        <authorList>
            <person name="Klenk H.-P."/>
        </authorList>
    </citation>
    <scope>NUCLEOTIDE SEQUENCE [LARGE SCALE GENOMIC DNA]</scope>
    <source>
        <strain evidence="2 3">DSM 12362</strain>
    </source>
</reference>